<accession>A0A368F5B5</accession>
<comment type="caution">
    <text evidence="2">The sequence shown here is derived from an EMBL/GenBank/DDBJ whole genome shotgun (WGS) entry which is preliminary data.</text>
</comment>
<evidence type="ECO:0000313" key="2">
    <source>
        <dbReference type="EMBL" id="RCN26199.1"/>
    </source>
</evidence>
<protein>
    <submittedName>
        <fullName evidence="2">Uncharacterized protein</fullName>
    </submittedName>
</protein>
<feature type="compositionally biased region" description="Polar residues" evidence="1">
    <location>
        <begin position="100"/>
        <end position="110"/>
    </location>
</feature>
<evidence type="ECO:0000256" key="1">
    <source>
        <dbReference type="SAM" id="MobiDB-lite"/>
    </source>
</evidence>
<feature type="region of interest" description="Disordered" evidence="1">
    <location>
        <begin position="95"/>
        <end position="217"/>
    </location>
</feature>
<keyword evidence="3" id="KW-1185">Reference proteome</keyword>
<dbReference type="EMBL" id="JOJR01009179">
    <property type="protein sequence ID" value="RCN26199.1"/>
    <property type="molecule type" value="Genomic_DNA"/>
</dbReference>
<organism evidence="2 3">
    <name type="scientific">Ancylostoma caninum</name>
    <name type="common">Dog hookworm</name>
    <dbReference type="NCBI Taxonomy" id="29170"/>
    <lineage>
        <taxon>Eukaryota</taxon>
        <taxon>Metazoa</taxon>
        <taxon>Ecdysozoa</taxon>
        <taxon>Nematoda</taxon>
        <taxon>Chromadorea</taxon>
        <taxon>Rhabditida</taxon>
        <taxon>Rhabditina</taxon>
        <taxon>Rhabditomorpha</taxon>
        <taxon>Strongyloidea</taxon>
        <taxon>Ancylostomatidae</taxon>
        <taxon>Ancylostomatinae</taxon>
        <taxon>Ancylostoma</taxon>
    </lineage>
</organism>
<gene>
    <name evidence="2" type="ORF">ANCCAN_28081</name>
</gene>
<dbReference type="AlphaFoldDB" id="A0A368F5B5"/>
<feature type="region of interest" description="Disordered" evidence="1">
    <location>
        <begin position="23"/>
        <end position="45"/>
    </location>
</feature>
<dbReference type="OrthoDB" id="10527558at2759"/>
<evidence type="ECO:0000313" key="3">
    <source>
        <dbReference type="Proteomes" id="UP000252519"/>
    </source>
</evidence>
<name>A0A368F5B5_ANCCA</name>
<dbReference type="Proteomes" id="UP000252519">
    <property type="component" value="Unassembled WGS sequence"/>
</dbReference>
<sequence length="217" mass="22592">MANKRIAYLTGLWQESAEVEPFRSSGSDVVSAPRTARKPATPVAEGSNYDAVFSRAVTALDAISTSTRLFGDCRKESSRLANELRGFLATMQKSGKCGAQSLSTTSQPVSQEKEKSASVEVPSAVSGSATSTSKASEPGNAPVILPKQTAPSRSDVDTPKTGLSAKSQPAEQLPGLQKKAEAPTTQSTTKKPTELKTAVGSPTKATTSKACRLLTCG</sequence>
<feature type="compositionally biased region" description="Polar residues" evidence="1">
    <location>
        <begin position="125"/>
        <end position="135"/>
    </location>
</feature>
<proteinExistence type="predicted"/>
<reference evidence="2 3" key="1">
    <citation type="submission" date="2014-10" db="EMBL/GenBank/DDBJ databases">
        <title>Draft genome of the hookworm Ancylostoma caninum.</title>
        <authorList>
            <person name="Mitreva M."/>
        </authorList>
    </citation>
    <scope>NUCLEOTIDE SEQUENCE [LARGE SCALE GENOMIC DNA]</scope>
    <source>
        <strain evidence="2 3">Baltimore</strain>
    </source>
</reference>